<evidence type="ECO:0000256" key="6">
    <source>
        <dbReference type="ARBA" id="ARBA00023136"/>
    </source>
</evidence>
<evidence type="ECO:0000313" key="13">
    <source>
        <dbReference type="EMBL" id="SFV74355.1"/>
    </source>
</evidence>
<reference evidence="14" key="1">
    <citation type="submission" date="2016-10" db="EMBL/GenBank/DDBJ databases">
        <authorList>
            <person name="Wegmann U."/>
        </authorList>
    </citation>
    <scope>NUCLEOTIDE SEQUENCE [LARGE SCALE GENOMIC DNA]</scope>
</reference>
<protein>
    <recommendedName>
        <fullName evidence="10">Signal recognition particle receptor FtsY</fullName>
        <shortName evidence="10">SRP receptor</shortName>
        <ecNumber evidence="10">3.6.5.4</ecNumber>
    </recommendedName>
</protein>
<organism evidence="13 14">
    <name type="scientific">Desulfovibrio piger</name>
    <dbReference type="NCBI Taxonomy" id="901"/>
    <lineage>
        <taxon>Bacteria</taxon>
        <taxon>Pseudomonadati</taxon>
        <taxon>Thermodesulfobacteriota</taxon>
        <taxon>Desulfovibrionia</taxon>
        <taxon>Desulfovibrionales</taxon>
        <taxon>Desulfovibrionaceae</taxon>
        <taxon>Desulfovibrio</taxon>
    </lineage>
</organism>
<feature type="region of interest" description="Disordered" evidence="11">
    <location>
        <begin position="118"/>
        <end position="438"/>
    </location>
</feature>
<feature type="compositionally biased region" description="Low complexity" evidence="11">
    <location>
        <begin position="31"/>
        <end position="63"/>
    </location>
</feature>
<feature type="compositionally biased region" description="Low complexity" evidence="11">
    <location>
        <begin position="234"/>
        <end position="244"/>
    </location>
</feature>
<comment type="similarity">
    <text evidence="10">Belongs to the GTP-binding SRP family. FtsY subfamily.</text>
</comment>
<dbReference type="Pfam" id="PF02881">
    <property type="entry name" value="SRP54_N"/>
    <property type="match status" value="1"/>
</dbReference>
<dbReference type="SUPFAM" id="SSF52540">
    <property type="entry name" value="P-loop containing nucleoside triphosphate hydrolases"/>
    <property type="match status" value="1"/>
</dbReference>
<accession>A0A1K1LI19</accession>
<feature type="binding site" evidence="10">
    <location>
        <begin position="849"/>
        <end position="852"/>
    </location>
    <ligand>
        <name>GTP</name>
        <dbReference type="ChEBI" id="CHEBI:37565"/>
    </ligand>
</feature>
<dbReference type="EMBL" id="LT630450">
    <property type="protein sequence ID" value="SFV74355.1"/>
    <property type="molecule type" value="Genomic_DNA"/>
</dbReference>
<gene>
    <name evidence="10" type="primary">ftsY</name>
    <name evidence="13" type="ORF">DESPIGER_2540</name>
</gene>
<comment type="subunit">
    <text evidence="10">Part of the signal recognition particle protein translocation system, which is composed of SRP and FtsY.</text>
</comment>
<sequence>MGFFSAVKKFFGGSAEEAKETQAAAVEKETAATPVAPEEPAADTGSAAAEPESAPEPESVPAADETVAPAEDISADEAPEDGAAPVAGETGLAEPEAEAVVAAEPVEVTAAECDAVAAEAPEESKTAEAVVAAAPAGQPAASEAPLEAGVTTEEDAPVAEAEGPASLGESSVEVESEAAAEAEEAPAAVAEAEISSDEVPATEAAGGPVAPEETSGDAGAEADAQERDDASADTAAPENAVAEAETVEVCEEPASAVAAPSDTGEERLADMEEARPETETAAVEAETVVEAGQEAEEGSLPAESTGADTVDAAEAAGDDTVAASSAEAGEAADEEEAEAGTDAAEDEAVRDEVREGAEENHEAAAPRRSWWQRIFGSDEDTARPEAEAPAAEAEDTPAVPEQEVDEDVRPDAAAAGAHADESVAAAESAGQEPPLKVDEGTETAAAALPEQDGPAAATAPEQGGSVSVADAALAATAVAAAAATAERPTAPALETCGLDPALAQSLILRLREAEPRLSVWLGIVLEGVEEAGDELWKRLRFLLRSLDAPAAEVDAFVDDFRGWLERMEYVQLDEFRSELQYRLTLALDMEDEEDERSRLFLKISEGLSRTREQFSRRLDSLFSSHGELDESFWEELEELFIMADLGYEPSLELVERLRERARKENVTRVEDVRGLLMAEVDEIFRLPRRISAVNPPEVVLFIGVNGVGKTTTIAKLAHRARMQGKKVMIAAADTFRAAAIEQLQVWAERVGALFHARPAGSDPASVAYEAMDRALAEKVDILFVDTAGRLQTKVNLMEELTKIRQVLGKKHEGAPHRCVLVIDATTGQNALSQAKLFKEAAGVDELILTKLDGTAKGGVAIAVAMQEKLPITYVGLGEKLEDLRPFNGADYARALLGDLDQGK</sequence>
<dbReference type="KEGG" id="dpg:DESPIGER_2540"/>
<dbReference type="GO" id="GO:0003924">
    <property type="term" value="F:GTPase activity"/>
    <property type="evidence" value="ECO:0007669"/>
    <property type="project" value="UniProtKB-UniRule"/>
</dbReference>
<keyword evidence="5 10" id="KW-0342">GTP-binding</keyword>
<feature type="compositionally biased region" description="Basic and acidic residues" evidence="11">
    <location>
        <begin position="350"/>
        <end position="365"/>
    </location>
</feature>
<feature type="compositionally biased region" description="Low complexity" evidence="11">
    <location>
        <begin position="279"/>
        <end position="292"/>
    </location>
</feature>
<dbReference type="GO" id="GO:0005886">
    <property type="term" value="C:plasma membrane"/>
    <property type="evidence" value="ECO:0007669"/>
    <property type="project" value="UniProtKB-SubCell"/>
</dbReference>
<keyword evidence="14" id="KW-1185">Reference proteome</keyword>
<feature type="compositionally biased region" description="Acidic residues" evidence="11">
    <location>
        <begin position="172"/>
        <end position="184"/>
    </location>
</feature>
<dbReference type="InterPro" id="IPR013822">
    <property type="entry name" value="Signal_recog_particl_SRP54_hlx"/>
</dbReference>
<evidence type="ECO:0000256" key="5">
    <source>
        <dbReference type="ARBA" id="ARBA00023134"/>
    </source>
</evidence>
<evidence type="ECO:0000313" key="14">
    <source>
        <dbReference type="Proteomes" id="UP000186323"/>
    </source>
</evidence>
<feature type="domain" description="SRP54-type proteins GTP-binding" evidence="12">
    <location>
        <begin position="870"/>
        <end position="883"/>
    </location>
</feature>
<feature type="compositionally biased region" description="Low complexity" evidence="11">
    <location>
        <begin position="411"/>
        <end position="430"/>
    </location>
</feature>
<dbReference type="GO" id="GO:0006614">
    <property type="term" value="P:SRP-dependent cotranslational protein targeting to membrane"/>
    <property type="evidence" value="ECO:0007669"/>
    <property type="project" value="InterPro"/>
</dbReference>
<comment type="function">
    <text evidence="9">Involved in targeting and insertion of nascent membrane proteins into the cytoplasmic membrane. Acts as a receptor for the complex formed by the signal recognition particle (SRP) and the ribosome-nascent chain (RNC). Interaction with SRP-RNC leads to the transfer of the RNC complex to the Sec translocase for insertion into the membrane, the hydrolysis of GTP by both Ffh and FtsY, and the dissociation of the SRP-FtsY complex into the individual components.</text>
</comment>
<keyword evidence="2 10" id="KW-0963">Cytoplasm</keyword>
<feature type="region of interest" description="Disordered" evidence="11">
    <location>
        <begin position="14"/>
        <end position="98"/>
    </location>
</feature>
<feature type="compositionally biased region" description="Low complexity" evidence="11">
    <location>
        <begin position="127"/>
        <end position="145"/>
    </location>
</feature>
<dbReference type="GO" id="GO:0005047">
    <property type="term" value="F:signal recognition particle binding"/>
    <property type="evidence" value="ECO:0007669"/>
    <property type="project" value="TreeGrafter"/>
</dbReference>
<evidence type="ECO:0000256" key="11">
    <source>
        <dbReference type="SAM" id="MobiDB-lite"/>
    </source>
</evidence>
<dbReference type="PANTHER" id="PTHR43134">
    <property type="entry name" value="SIGNAL RECOGNITION PARTICLE RECEPTOR SUBUNIT ALPHA"/>
    <property type="match status" value="1"/>
</dbReference>
<keyword evidence="7 10" id="KW-0675">Receptor</keyword>
<dbReference type="SMART" id="SM00962">
    <property type="entry name" value="SRP54"/>
    <property type="match status" value="1"/>
</dbReference>
<dbReference type="SUPFAM" id="SSF47364">
    <property type="entry name" value="Domain of the SRP/SRP receptor G-proteins"/>
    <property type="match status" value="1"/>
</dbReference>
<dbReference type="NCBIfam" id="TIGR00064">
    <property type="entry name" value="ftsY"/>
    <property type="match status" value="1"/>
</dbReference>
<name>A0A1K1LI19_9BACT</name>
<feature type="compositionally biased region" description="Basic and acidic residues" evidence="11">
    <location>
        <begin position="264"/>
        <end position="278"/>
    </location>
</feature>
<dbReference type="InterPro" id="IPR027417">
    <property type="entry name" value="P-loop_NTPase"/>
</dbReference>
<dbReference type="SMART" id="SM00382">
    <property type="entry name" value="AAA"/>
    <property type="match status" value="1"/>
</dbReference>
<dbReference type="InterPro" id="IPR042101">
    <property type="entry name" value="SRP54_N_sf"/>
</dbReference>
<dbReference type="GO" id="GO:0005525">
    <property type="term" value="F:GTP binding"/>
    <property type="evidence" value="ECO:0007669"/>
    <property type="project" value="UniProtKB-UniRule"/>
</dbReference>
<dbReference type="InterPro" id="IPR004390">
    <property type="entry name" value="SR_rcpt_FtsY"/>
</dbReference>
<evidence type="ECO:0000259" key="12">
    <source>
        <dbReference type="PROSITE" id="PS00300"/>
    </source>
</evidence>
<dbReference type="InterPro" id="IPR003593">
    <property type="entry name" value="AAA+_ATPase"/>
</dbReference>
<dbReference type="SMART" id="SM00963">
    <property type="entry name" value="SRP54_N"/>
    <property type="match status" value="1"/>
</dbReference>
<dbReference type="EC" id="3.6.5.4" evidence="10"/>
<feature type="compositionally biased region" description="Low complexity" evidence="11">
    <location>
        <begin position="387"/>
        <end position="401"/>
    </location>
</feature>
<feature type="binding site" evidence="10">
    <location>
        <begin position="703"/>
        <end position="710"/>
    </location>
    <ligand>
        <name>GTP</name>
        <dbReference type="ChEBI" id="CHEBI:37565"/>
    </ligand>
</feature>
<evidence type="ECO:0000256" key="4">
    <source>
        <dbReference type="ARBA" id="ARBA00022801"/>
    </source>
</evidence>
<proteinExistence type="inferred from homology"/>
<dbReference type="AlphaFoldDB" id="A0A1K1LI19"/>
<dbReference type="PROSITE" id="PS00300">
    <property type="entry name" value="SRP54"/>
    <property type="match status" value="1"/>
</dbReference>
<evidence type="ECO:0000256" key="2">
    <source>
        <dbReference type="ARBA" id="ARBA00022490"/>
    </source>
</evidence>
<dbReference type="InterPro" id="IPR036225">
    <property type="entry name" value="SRP/SRP_N"/>
</dbReference>
<dbReference type="Pfam" id="PF00448">
    <property type="entry name" value="SRP54"/>
    <property type="match status" value="1"/>
</dbReference>
<feature type="compositionally biased region" description="Acidic residues" evidence="11">
    <location>
        <begin position="330"/>
        <end position="349"/>
    </location>
</feature>
<dbReference type="InterPro" id="IPR000897">
    <property type="entry name" value="SRP54_GTPase_dom"/>
</dbReference>
<dbReference type="FunFam" id="3.40.50.300:FF:000053">
    <property type="entry name" value="Signal recognition particle receptor FtsY"/>
    <property type="match status" value="1"/>
</dbReference>
<feature type="compositionally biased region" description="Low complexity" evidence="11">
    <location>
        <begin position="305"/>
        <end position="329"/>
    </location>
</feature>
<dbReference type="Gene3D" id="3.40.50.300">
    <property type="entry name" value="P-loop containing nucleotide triphosphate hydrolases"/>
    <property type="match status" value="1"/>
</dbReference>
<dbReference type="Gene3D" id="1.20.120.140">
    <property type="entry name" value="Signal recognition particle SRP54, nucleotide-binding domain"/>
    <property type="match status" value="1"/>
</dbReference>
<comment type="catalytic activity">
    <reaction evidence="8 10">
        <text>GTP + H2O = GDP + phosphate + H(+)</text>
        <dbReference type="Rhea" id="RHEA:19669"/>
        <dbReference type="ChEBI" id="CHEBI:15377"/>
        <dbReference type="ChEBI" id="CHEBI:15378"/>
        <dbReference type="ChEBI" id="CHEBI:37565"/>
        <dbReference type="ChEBI" id="CHEBI:43474"/>
        <dbReference type="ChEBI" id="CHEBI:58189"/>
        <dbReference type="EC" id="3.6.5.4"/>
    </reaction>
</comment>
<dbReference type="GO" id="GO:0005737">
    <property type="term" value="C:cytoplasm"/>
    <property type="evidence" value="ECO:0007669"/>
    <property type="project" value="UniProtKB-SubCell"/>
</dbReference>
<keyword evidence="3 10" id="KW-0547">Nucleotide-binding</keyword>
<keyword evidence="4 10" id="KW-0378">Hydrolase</keyword>
<dbReference type="FunFam" id="1.20.120.140:FF:000002">
    <property type="entry name" value="Signal recognition particle receptor FtsY"/>
    <property type="match status" value="1"/>
</dbReference>
<evidence type="ECO:0000256" key="3">
    <source>
        <dbReference type="ARBA" id="ARBA00022741"/>
    </source>
</evidence>
<feature type="binding site" evidence="10">
    <location>
        <begin position="785"/>
        <end position="789"/>
    </location>
    <ligand>
        <name>GTP</name>
        <dbReference type="ChEBI" id="CHEBI:37565"/>
    </ligand>
</feature>
<evidence type="ECO:0000256" key="7">
    <source>
        <dbReference type="ARBA" id="ARBA00023170"/>
    </source>
</evidence>
<dbReference type="HAMAP" id="MF_00920">
    <property type="entry name" value="FtsY"/>
    <property type="match status" value="1"/>
</dbReference>
<dbReference type="Proteomes" id="UP000186323">
    <property type="component" value="Chromosome I"/>
</dbReference>
<evidence type="ECO:0000256" key="8">
    <source>
        <dbReference type="ARBA" id="ARBA00048027"/>
    </source>
</evidence>
<comment type="subcellular location">
    <subcellularLocation>
        <location evidence="10">Cell membrane</location>
        <topology evidence="10">Peripheral membrane protein</topology>
        <orientation evidence="10">Cytoplasmic side</orientation>
    </subcellularLocation>
    <subcellularLocation>
        <location evidence="10">Cytoplasm</location>
    </subcellularLocation>
</comment>
<evidence type="ECO:0000256" key="10">
    <source>
        <dbReference type="HAMAP-Rule" id="MF_00920"/>
    </source>
</evidence>
<feature type="compositionally biased region" description="Basic and acidic residues" evidence="11">
    <location>
        <begin position="16"/>
        <end position="30"/>
    </location>
</feature>
<evidence type="ECO:0000256" key="9">
    <source>
        <dbReference type="ARBA" id="ARBA00053570"/>
    </source>
</evidence>
<keyword evidence="1 10" id="KW-1003">Cell membrane</keyword>
<dbReference type="PANTHER" id="PTHR43134:SF1">
    <property type="entry name" value="SIGNAL RECOGNITION PARTICLE RECEPTOR SUBUNIT ALPHA"/>
    <property type="match status" value="1"/>
</dbReference>
<keyword evidence="6 10" id="KW-0472">Membrane</keyword>
<evidence type="ECO:0000256" key="1">
    <source>
        <dbReference type="ARBA" id="ARBA00022475"/>
    </source>
</evidence>